<sequence length="68" mass="7772">MSRALPPNCRRIEYEERTVAAKSLSTQDLKEAYFAIYDNTFLDVVGSNPTAEAVLSRRYKFAHEAPVY</sequence>
<feature type="non-terminal residue" evidence="1">
    <location>
        <position position="68"/>
    </location>
</feature>
<proteinExistence type="predicted"/>
<reference evidence="1 2" key="1">
    <citation type="submission" date="2017-03" db="EMBL/GenBank/DDBJ databases">
        <title>Genomes of endolithic fungi from Antarctica.</title>
        <authorList>
            <person name="Coleine C."/>
            <person name="Masonjones S."/>
            <person name="Stajich J.E."/>
        </authorList>
    </citation>
    <scope>NUCLEOTIDE SEQUENCE [LARGE SCALE GENOMIC DNA]</scope>
    <source>
        <strain evidence="1 2">CCFEE 5311</strain>
    </source>
</reference>
<name>A0A4U0TJ55_9PEZI</name>
<protein>
    <submittedName>
        <fullName evidence="1">Uncharacterized protein</fullName>
    </submittedName>
</protein>
<gene>
    <name evidence="1" type="ORF">B0A54_18024</name>
</gene>
<dbReference type="Proteomes" id="UP000310066">
    <property type="component" value="Unassembled WGS sequence"/>
</dbReference>
<evidence type="ECO:0000313" key="2">
    <source>
        <dbReference type="Proteomes" id="UP000310066"/>
    </source>
</evidence>
<dbReference type="AlphaFoldDB" id="A0A4U0TJ55"/>
<dbReference type="OrthoDB" id="423498at2759"/>
<dbReference type="EMBL" id="NAJP01000344">
    <property type="protein sequence ID" value="TKA21853.1"/>
    <property type="molecule type" value="Genomic_DNA"/>
</dbReference>
<comment type="caution">
    <text evidence="1">The sequence shown here is derived from an EMBL/GenBank/DDBJ whole genome shotgun (WGS) entry which is preliminary data.</text>
</comment>
<organism evidence="1 2">
    <name type="scientific">Friedmanniomyces endolithicus</name>
    <dbReference type="NCBI Taxonomy" id="329885"/>
    <lineage>
        <taxon>Eukaryota</taxon>
        <taxon>Fungi</taxon>
        <taxon>Dikarya</taxon>
        <taxon>Ascomycota</taxon>
        <taxon>Pezizomycotina</taxon>
        <taxon>Dothideomycetes</taxon>
        <taxon>Dothideomycetidae</taxon>
        <taxon>Mycosphaerellales</taxon>
        <taxon>Teratosphaeriaceae</taxon>
        <taxon>Friedmanniomyces</taxon>
    </lineage>
</organism>
<accession>A0A4U0TJ55</accession>
<evidence type="ECO:0000313" key="1">
    <source>
        <dbReference type="EMBL" id="TKA21853.1"/>
    </source>
</evidence>